<accession>M2X9I3</accession>
<protein>
    <recommendedName>
        <fullName evidence="1">DUF403 domain-containing protein</fullName>
    </recommendedName>
</protein>
<evidence type="ECO:0000259" key="1">
    <source>
        <dbReference type="Pfam" id="PF04168"/>
    </source>
</evidence>
<reference evidence="2 3" key="1">
    <citation type="journal article" date="2014" name="Genome Announc.">
        <title>Draft Genome Sequence of Kocuria palustris PEL.</title>
        <authorList>
            <person name="Sharma G."/>
            <person name="Khatri I."/>
            <person name="Subramanian S."/>
        </authorList>
    </citation>
    <scope>NUCLEOTIDE SEQUENCE [LARGE SCALE GENOMIC DNA]</scope>
    <source>
        <strain evidence="2 3">PEL</strain>
    </source>
</reference>
<dbReference type="PANTHER" id="PTHR34595:SF7">
    <property type="entry name" value="SLL1039 PROTEIN"/>
    <property type="match status" value="1"/>
</dbReference>
<dbReference type="InterPro" id="IPR051680">
    <property type="entry name" value="ATP-dep_Glu-Cys_Ligase-2"/>
</dbReference>
<comment type="caution">
    <text evidence="2">The sequence shown here is derived from an EMBL/GenBank/DDBJ whole genome shotgun (WGS) entry which is preliminary data.</text>
</comment>
<proteinExistence type="predicted"/>
<dbReference type="RefSeq" id="WP_006215552.1">
    <property type="nucleotide sequence ID" value="NZ_ANHZ02000021.1"/>
</dbReference>
<keyword evidence="3" id="KW-1185">Reference proteome</keyword>
<evidence type="ECO:0000313" key="3">
    <source>
        <dbReference type="Proteomes" id="UP000009877"/>
    </source>
</evidence>
<feature type="domain" description="DUF403" evidence="1">
    <location>
        <begin position="1"/>
        <end position="297"/>
    </location>
</feature>
<name>M2X9I3_9MICC</name>
<dbReference type="EMBL" id="ANHZ02000021">
    <property type="protein sequence ID" value="EME35776.1"/>
    <property type="molecule type" value="Genomic_DNA"/>
</dbReference>
<organism evidence="2 3">
    <name type="scientific">Kocuria palustris PEL</name>
    <dbReference type="NCBI Taxonomy" id="1236550"/>
    <lineage>
        <taxon>Bacteria</taxon>
        <taxon>Bacillati</taxon>
        <taxon>Actinomycetota</taxon>
        <taxon>Actinomycetes</taxon>
        <taxon>Micrococcales</taxon>
        <taxon>Micrococcaceae</taxon>
        <taxon>Kocuria</taxon>
    </lineage>
</organism>
<dbReference type="InterPro" id="IPR007296">
    <property type="entry name" value="DUF403"/>
</dbReference>
<evidence type="ECO:0000313" key="2">
    <source>
        <dbReference type="EMBL" id="EME35776.1"/>
    </source>
</evidence>
<dbReference type="Proteomes" id="UP000009877">
    <property type="component" value="Unassembled WGS sequence"/>
</dbReference>
<dbReference type="Pfam" id="PF04168">
    <property type="entry name" value="Alpha-E"/>
    <property type="match status" value="1"/>
</dbReference>
<sequence>MLSRIAESLFWIGRYMERADGVARILEVHLERITQLPEHEQGVEARRIMAIMGVEPQADAGVQDMIFELAWNPETTTSIAGSVGAARENARRAREIVSSSMWQTLNATNYGLVDHRKDTVGTFRMCQWASERISMTRGLADMTMAHDQSWQFLTLGVTLERADMTARLLWTRASSRGGSGEATWAEILECAGAYEAFLRSRGGSFNDESATCFLVLDRLFPRTIIYSLRRAEKVLSDLDPGGGRLGVSSKARRIIGKALMELEYDSSDDIVKHLPRQLNDVQSAISRASKAVSEKYFIHAQEASWFGGVL</sequence>
<dbReference type="AlphaFoldDB" id="M2X9I3"/>
<dbReference type="STRING" id="71999.KPaMU14_06640"/>
<gene>
    <name evidence="2" type="ORF">C884_01326</name>
</gene>
<dbReference type="PANTHER" id="PTHR34595">
    <property type="entry name" value="BLR5612 PROTEIN"/>
    <property type="match status" value="1"/>
</dbReference>